<evidence type="ECO:0000259" key="6">
    <source>
        <dbReference type="Pfam" id="PF00082"/>
    </source>
</evidence>
<dbReference type="PROSITE" id="PS51892">
    <property type="entry name" value="SUBTILASE"/>
    <property type="match status" value="1"/>
</dbReference>
<dbReference type="PANTHER" id="PTHR42884">
    <property type="entry name" value="PROPROTEIN CONVERTASE SUBTILISIN/KEXIN-RELATED"/>
    <property type="match status" value="1"/>
</dbReference>
<evidence type="ECO:0000256" key="3">
    <source>
        <dbReference type="ARBA" id="ARBA00022825"/>
    </source>
</evidence>
<reference evidence="8" key="1">
    <citation type="journal article" date="2019" name="Int. J. Syst. Evol. Microbiol.">
        <title>The Global Catalogue of Microorganisms (GCM) 10K type strain sequencing project: providing services to taxonomists for standard genome sequencing and annotation.</title>
        <authorList>
            <consortium name="The Broad Institute Genomics Platform"/>
            <consortium name="The Broad Institute Genome Sequencing Center for Infectious Disease"/>
            <person name="Wu L."/>
            <person name="Ma J."/>
        </authorList>
    </citation>
    <scope>NUCLEOTIDE SEQUENCE [LARGE SCALE GENOMIC DNA]</scope>
    <source>
        <strain evidence="8">JCM 18204</strain>
    </source>
</reference>
<dbReference type="InterPro" id="IPR022398">
    <property type="entry name" value="Peptidase_S8_His-AS"/>
</dbReference>
<dbReference type="Gene3D" id="3.40.50.200">
    <property type="entry name" value="Peptidase S8/S53 domain"/>
    <property type="match status" value="1"/>
</dbReference>
<dbReference type="InterPro" id="IPR036852">
    <property type="entry name" value="Peptidase_S8/S53_dom_sf"/>
</dbReference>
<gene>
    <name evidence="7" type="ORF">GCM10023307_10460</name>
</gene>
<dbReference type="InterPro" id="IPR000209">
    <property type="entry name" value="Peptidase_S8/S53_dom"/>
</dbReference>
<evidence type="ECO:0000313" key="8">
    <source>
        <dbReference type="Proteomes" id="UP001499959"/>
    </source>
</evidence>
<evidence type="ECO:0000256" key="5">
    <source>
        <dbReference type="SAM" id="MobiDB-lite"/>
    </source>
</evidence>
<feature type="active site" description="Charge relay system" evidence="4">
    <location>
        <position position="327"/>
    </location>
</feature>
<dbReference type="EMBL" id="BAABJE010000002">
    <property type="protein sequence ID" value="GAA4787365.1"/>
    <property type="molecule type" value="Genomic_DNA"/>
</dbReference>
<dbReference type="InterPro" id="IPR023827">
    <property type="entry name" value="Peptidase_S8_Asp-AS"/>
</dbReference>
<dbReference type="PANTHER" id="PTHR42884:SF14">
    <property type="entry name" value="NEUROENDOCRINE CONVERTASE 1"/>
    <property type="match status" value="1"/>
</dbReference>
<feature type="domain" description="Peptidase S8/S53" evidence="6">
    <location>
        <begin position="258"/>
        <end position="571"/>
    </location>
</feature>
<protein>
    <recommendedName>
        <fullName evidence="6">Peptidase S8/S53 domain-containing protein</fullName>
    </recommendedName>
</protein>
<comment type="caution">
    <text evidence="7">The sequence shown here is derived from an EMBL/GenBank/DDBJ whole genome shotgun (WGS) entry which is preliminary data.</text>
</comment>
<keyword evidence="3 4" id="KW-0720">Serine protease</keyword>
<evidence type="ECO:0000313" key="7">
    <source>
        <dbReference type="EMBL" id="GAA4787365.1"/>
    </source>
</evidence>
<feature type="compositionally biased region" description="Basic residues" evidence="5">
    <location>
        <begin position="592"/>
        <end position="607"/>
    </location>
</feature>
<feature type="region of interest" description="Disordered" evidence="5">
    <location>
        <begin position="1"/>
        <end position="32"/>
    </location>
</feature>
<dbReference type="SUPFAM" id="SSF52743">
    <property type="entry name" value="Subtilisin-like"/>
    <property type="match status" value="1"/>
</dbReference>
<dbReference type="PROSITE" id="PS00137">
    <property type="entry name" value="SUBTILASE_HIS"/>
    <property type="match status" value="1"/>
</dbReference>
<dbReference type="RefSeq" id="WP_345302246.1">
    <property type="nucleotide sequence ID" value="NZ_BAABJE010000002.1"/>
</dbReference>
<dbReference type="Pfam" id="PF00082">
    <property type="entry name" value="Peptidase_S8"/>
    <property type="match status" value="1"/>
</dbReference>
<dbReference type="PRINTS" id="PR00723">
    <property type="entry name" value="SUBTILISIN"/>
</dbReference>
<organism evidence="7 8">
    <name type="scientific">Lysobacter hankyongensis</name>
    <dbReference type="NCBI Taxonomy" id="1176535"/>
    <lineage>
        <taxon>Bacteria</taxon>
        <taxon>Pseudomonadati</taxon>
        <taxon>Pseudomonadota</taxon>
        <taxon>Gammaproteobacteria</taxon>
        <taxon>Lysobacterales</taxon>
        <taxon>Lysobacteraceae</taxon>
        <taxon>Lysobacter</taxon>
    </lineage>
</organism>
<keyword evidence="1 4" id="KW-0645">Protease</keyword>
<name>A0ABP9AXE9_9GAMM</name>
<dbReference type="InterPro" id="IPR015500">
    <property type="entry name" value="Peptidase_S8_subtilisin-rel"/>
</dbReference>
<keyword evidence="8" id="KW-1185">Reference proteome</keyword>
<sequence length="607" mass="63936">MKRQGPRRDAAASVARRAKRIGTPDAAATRSSIARIESPSAVPTSPALEHVCAQELRETGEAAIADYVRRIFFRLPCPAAEAAPQRAAGPREREKAWESVAVTEAGAVWTAPGAPPAATNNVALDGSAMDGVAIYRERSSGLLQVLHHDILLQFVPTLDLAARRRFLDHHDLLPKYNARLGAAQVVVSPRDPGCRGDALIAFADALNRDPQLVFAAPDFVSQFSRSARRVVADQPSDAQWHLALIGAAEAWTHTRGSHDITIAILDDGVDIDHPELSPNIRRRPVRGDKRDLCGRDFTLGPRAAGHYDPRPKAFDDANNDTLWNDIHGTACAGVAAGTGPRAYGIAPQCRLLPVKIFRALPSAVDPHGEHAMARDSDVAAAIRYAALVAGADILSCAWAGPDRLARALAPAFRDARRDGRGGRGTIVVCAAGNHAQKRVAYPASDDSAIAVGASTDADALARYSNTGPELCVVAPSDGGKRGIFTTDVSLPGRGYNPGDDARGGADGLFCNNFSGTSSSTALVAGLCGLLLSLKPAMTPDDVRAVLTSTAKKIGPASAYKANGHSNRYGHGRIDAAKAVAATQAWVPAAKTPAKKQPAKPRTAPKKT</sequence>
<evidence type="ECO:0000256" key="2">
    <source>
        <dbReference type="ARBA" id="ARBA00022801"/>
    </source>
</evidence>
<keyword evidence="2 4" id="KW-0378">Hydrolase</keyword>
<accession>A0ABP9AXE9</accession>
<proteinExistence type="inferred from homology"/>
<feature type="active site" description="Charge relay system" evidence="4">
    <location>
        <position position="517"/>
    </location>
</feature>
<dbReference type="Proteomes" id="UP001499959">
    <property type="component" value="Unassembled WGS sequence"/>
</dbReference>
<comment type="similarity">
    <text evidence="4">Belongs to the peptidase S8 family.</text>
</comment>
<feature type="region of interest" description="Disordered" evidence="5">
    <location>
        <begin position="586"/>
        <end position="607"/>
    </location>
</feature>
<dbReference type="PROSITE" id="PS00136">
    <property type="entry name" value="SUBTILASE_ASP"/>
    <property type="match status" value="1"/>
</dbReference>
<evidence type="ECO:0000256" key="4">
    <source>
        <dbReference type="PROSITE-ProRule" id="PRU01240"/>
    </source>
</evidence>
<feature type="compositionally biased region" description="Basic and acidic residues" evidence="5">
    <location>
        <begin position="1"/>
        <end position="10"/>
    </location>
</feature>
<evidence type="ECO:0000256" key="1">
    <source>
        <dbReference type="ARBA" id="ARBA00022670"/>
    </source>
</evidence>
<feature type="active site" description="Charge relay system" evidence="4">
    <location>
        <position position="266"/>
    </location>
</feature>